<proteinExistence type="predicted"/>
<keyword evidence="1" id="KW-1133">Transmembrane helix</keyword>
<dbReference type="Gene3D" id="3.40.50.880">
    <property type="match status" value="1"/>
</dbReference>
<reference evidence="3" key="1">
    <citation type="submission" date="2019-11" db="EMBL/GenBank/DDBJ databases">
        <authorList>
            <person name="Feng L."/>
        </authorList>
    </citation>
    <scope>NUCLEOTIDE SEQUENCE</scope>
    <source>
        <strain evidence="3">CTertiumLFYP3</strain>
    </source>
</reference>
<sequence length="170" mass="19534">MNLYIFIYDGCALFEVILACYFLKNKYNINMISINKDLVQVFEGMTIKCDEFINKVEISENDVVIIPGGNIEILKDEEIIKEFLELCVSKNCKIGAICAGVNLLIENNIISIEDKEKYSINNIKNGDKYVLAKANEYVDFALSLGIICDIYKDVDDFDETIRFFKKFEEC</sequence>
<dbReference type="SUPFAM" id="SSF52317">
    <property type="entry name" value="Class I glutamine amidotransferase-like"/>
    <property type="match status" value="1"/>
</dbReference>
<dbReference type="Pfam" id="PF01965">
    <property type="entry name" value="DJ-1_PfpI"/>
    <property type="match status" value="1"/>
</dbReference>
<organism evidence="3">
    <name type="scientific">Clostridium tertium</name>
    <dbReference type="NCBI Taxonomy" id="1559"/>
    <lineage>
        <taxon>Bacteria</taxon>
        <taxon>Bacillati</taxon>
        <taxon>Bacillota</taxon>
        <taxon>Clostridia</taxon>
        <taxon>Eubacteriales</taxon>
        <taxon>Clostridiaceae</taxon>
        <taxon>Clostridium</taxon>
    </lineage>
</organism>
<dbReference type="InterPro" id="IPR002818">
    <property type="entry name" value="DJ-1/PfpI"/>
</dbReference>
<gene>
    <name evidence="3" type="ORF">CTLFYP3_00114</name>
</gene>
<dbReference type="InterPro" id="IPR029062">
    <property type="entry name" value="Class_I_gatase-like"/>
</dbReference>
<keyword evidence="1" id="KW-0812">Transmembrane</keyword>
<evidence type="ECO:0000256" key="1">
    <source>
        <dbReference type="SAM" id="Phobius"/>
    </source>
</evidence>
<dbReference type="AlphaFoldDB" id="A0A6N3GVF3"/>
<name>A0A6N3GVF3_9CLOT</name>
<evidence type="ECO:0000259" key="2">
    <source>
        <dbReference type="Pfam" id="PF01965"/>
    </source>
</evidence>
<feature type="transmembrane region" description="Helical" evidence="1">
    <location>
        <begin position="6"/>
        <end position="23"/>
    </location>
</feature>
<feature type="domain" description="DJ-1/PfpI" evidence="2">
    <location>
        <begin position="3"/>
        <end position="111"/>
    </location>
</feature>
<protein>
    <submittedName>
        <fullName evidence="3">DJ-1/PfpI family protein</fullName>
    </submittedName>
</protein>
<evidence type="ECO:0000313" key="3">
    <source>
        <dbReference type="EMBL" id="VYU68020.1"/>
    </source>
</evidence>
<keyword evidence="1" id="KW-0472">Membrane</keyword>
<dbReference type="RefSeq" id="WP_156627903.1">
    <property type="nucleotide sequence ID" value="NZ_CACRTO010000049.1"/>
</dbReference>
<dbReference type="EMBL" id="CACRTO010000049">
    <property type="protein sequence ID" value="VYU68020.1"/>
    <property type="molecule type" value="Genomic_DNA"/>
</dbReference>
<accession>A0A6N3GVF3</accession>